<organism evidence="2 3">
    <name type="scientific">Alternaria panax</name>
    <dbReference type="NCBI Taxonomy" id="48097"/>
    <lineage>
        <taxon>Eukaryota</taxon>
        <taxon>Fungi</taxon>
        <taxon>Dikarya</taxon>
        <taxon>Ascomycota</taxon>
        <taxon>Pezizomycotina</taxon>
        <taxon>Dothideomycetes</taxon>
        <taxon>Pleosporomycetidae</taxon>
        <taxon>Pleosporales</taxon>
        <taxon>Pleosporineae</taxon>
        <taxon>Pleosporaceae</taxon>
        <taxon>Alternaria</taxon>
        <taxon>Alternaria sect. Panax</taxon>
    </lineage>
</organism>
<dbReference type="EMBL" id="JAANER010000008">
    <property type="protein sequence ID" value="KAG9186827.1"/>
    <property type="molecule type" value="Genomic_DNA"/>
</dbReference>
<reference evidence="2" key="1">
    <citation type="submission" date="2021-07" db="EMBL/GenBank/DDBJ databases">
        <title>Genome Resource of American Ginseng Black Spot Pathogen Alternaria panax.</title>
        <authorList>
            <person name="Qiu C."/>
            <person name="Wang W."/>
            <person name="Liu Z."/>
        </authorList>
    </citation>
    <scope>NUCLEOTIDE SEQUENCE</scope>
    <source>
        <strain evidence="2">BNCC115425</strain>
    </source>
</reference>
<accession>A0AAD4FBQ8</accession>
<protein>
    <submittedName>
        <fullName evidence="2">Uncharacterized protein</fullName>
    </submittedName>
</protein>
<name>A0AAD4FBQ8_9PLEO</name>
<gene>
    <name evidence="2" type="ORF">G6011_09935</name>
</gene>
<keyword evidence="3" id="KW-1185">Reference proteome</keyword>
<comment type="caution">
    <text evidence="2">The sequence shown here is derived from an EMBL/GenBank/DDBJ whole genome shotgun (WGS) entry which is preliminary data.</text>
</comment>
<evidence type="ECO:0000256" key="1">
    <source>
        <dbReference type="SAM" id="MobiDB-lite"/>
    </source>
</evidence>
<evidence type="ECO:0000313" key="2">
    <source>
        <dbReference type="EMBL" id="KAG9186827.1"/>
    </source>
</evidence>
<feature type="region of interest" description="Disordered" evidence="1">
    <location>
        <begin position="132"/>
        <end position="153"/>
    </location>
</feature>
<dbReference type="AlphaFoldDB" id="A0AAD4FBQ8"/>
<dbReference type="Proteomes" id="UP001199106">
    <property type="component" value="Unassembled WGS sequence"/>
</dbReference>
<proteinExistence type="predicted"/>
<sequence length="153" mass="17667">MAGISTRGLEDLQLQRELKQIVLEHVTTIYQPTYPSNHGFSILICRHQFDRSTPITAAAGLPRRSDRAEEFIMIRAVIFIEPGHKKWKLVAESSKAYYSIIPALQEFSKDLEREMGQLTGLMKIGDNKRFSERNEGLVDEDEQRCGHSRKRHR</sequence>
<evidence type="ECO:0000313" key="3">
    <source>
        <dbReference type="Proteomes" id="UP001199106"/>
    </source>
</evidence>